<gene>
    <name evidence="1" type="ORF">RPERSI_LOCUS9582</name>
</gene>
<accession>A0ACA9P6B8</accession>
<name>A0ACA9P6B8_9GLOM</name>
<sequence length="786" mass="90055">VRKDAMNAKKVTETSNLNDKEAMTDIKKTENLNIDQQEPSDDYKRFAKKESKKQKPPPILPPLEDQSSWPAPAEVLIKDKEKEQTETSEKKQSIDIGTKDSPKRGKGKWIKYTPIITHNAPLPSHERSKPRRRSEDHTGLRERKSSEKVINSEVTTPTVQNHNHNTNRRRASVPPPSREYGRRYSQHGDNNVGHHSHSNSGPPFRGGRRGGRGRSYNSTRGPPRSVTLPYASTTGYVQQYVSVYGTKMDSEGYVPVSLLAGFNRVKALTMDIELVREALLNSYIVEVNDDKVRKREGWESWLLPKYKMGEHDNGHTNNVQTMSESTSQHYEVHMNESIPPIDEDENKENEEMPTIPEGLSENGSAITNPWILHTKKRRTLSSPTSPKVTPKSSRDIPKPTSTGDDELFQLDEDWAGDSRNNTKRDKSHVPFERKAMNDEIAEMINEGLYRYEHDLQKQKRVSGTRKVDIISEEQFTSIVSSTKSKEGLSNSNNSGVNLSSKVVTTDNYTKGKKKSTRFWPVKGAQDAVGWILGDQPYHPQEGTSPASLSLSPLSHTNGTPNNCSEQLSSSVDIARSFPVFQHPSHELLRENGFIQHKYYKYHAKALKERKRQGIGQSQEMNTLFRFWSHFLREHFNKRMYSEFKKFAVEDANSNYRYGLECLFRFYSYGLEKKYRQDLFDDFQELTLSDCENGHLYGLEKFWAYLFYRKDKNKRTVEVCEKLNKYLDKYQNIDDFKSAYKTERAQLTNNNCATPHLSHRASPASPLTPYSVISADNFPPLAVTALR</sequence>
<reference evidence="1" key="1">
    <citation type="submission" date="2021-06" db="EMBL/GenBank/DDBJ databases">
        <authorList>
            <person name="Kallberg Y."/>
            <person name="Tangrot J."/>
            <person name="Rosling A."/>
        </authorList>
    </citation>
    <scope>NUCLEOTIDE SEQUENCE</scope>
    <source>
        <strain evidence="1">MA461A</strain>
    </source>
</reference>
<organism evidence="1 2">
    <name type="scientific">Racocetra persica</name>
    <dbReference type="NCBI Taxonomy" id="160502"/>
    <lineage>
        <taxon>Eukaryota</taxon>
        <taxon>Fungi</taxon>
        <taxon>Fungi incertae sedis</taxon>
        <taxon>Mucoromycota</taxon>
        <taxon>Glomeromycotina</taxon>
        <taxon>Glomeromycetes</taxon>
        <taxon>Diversisporales</taxon>
        <taxon>Gigasporaceae</taxon>
        <taxon>Racocetra</taxon>
    </lineage>
</organism>
<proteinExistence type="predicted"/>
<evidence type="ECO:0000313" key="2">
    <source>
        <dbReference type="Proteomes" id="UP000789920"/>
    </source>
</evidence>
<feature type="non-terminal residue" evidence="1">
    <location>
        <position position="1"/>
    </location>
</feature>
<dbReference type="EMBL" id="CAJVQC010018224">
    <property type="protein sequence ID" value="CAG8691683.1"/>
    <property type="molecule type" value="Genomic_DNA"/>
</dbReference>
<keyword evidence="2" id="KW-1185">Reference proteome</keyword>
<protein>
    <submittedName>
        <fullName evidence="1">12670_t:CDS:1</fullName>
    </submittedName>
</protein>
<dbReference type="Proteomes" id="UP000789920">
    <property type="component" value="Unassembled WGS sequence"/>
</dbReference>
<comment type="caution">
    <text evidence="1">The sequence shown here is derived from an EMBL/GenBank/DDBJ whole genome shotgun (WGS) entry which is preliminary data.</text>
</comment>
<evidence type="ECO:0000313" key="1">
    <source>
        <dbReference type="EMBL" id="CAG8691683.1"/>
    </source>
</evidence>